<gene>
    <name evidence="1" type="ORF">J2S17_002022</name>
</gene>
<dbReference type="InterPro" id="IPR008257">
    <property type="entry name" value="Pept_M19"/>
</dbReference>
<dbReference type="CDD" id="cd01301">
    <property type="entry name" value="rDP_like"/>
    <property type="match status" value="1"/>
</dbReference>
<keyword evidence="1" id="KW-0224">Dipeptidase</keyword>
<comment type="caution">
    <text evidence="1">The sequence shown here is derived from an EMBL/GenBank/DDBJ whole genome shotgun (WGS) entry which is preliminary data.</text>
</comment>
<dbReference type="EC" id="3.4.13.19" evidence="1"/>
<accession>A0ABU0AFV9</accession>
<organism evidence="1 2">
    <name type="scientific">Cytobacillus purgationiresistens</name>
    <dbReference type="NCBI Taxonomy" id="863449"/>
    <lineage>
        <taxon>Bacteria</taxon>
        <taxon>Bacillati</taxon>
        <taxon>Bacillota</taxon>
        <taxon>Bacilli</taxon>
        <taxon>Bacillales</taxon>
        <taxon>Bacillaceae</taxon>
        <taxon>Cytobacillus</taxon>
    </lineage>
</organism>
<dbReference type="PROSITE" id="PS51365">
    <property type="entry name" value="RENAL_DIPEPTIDASE_2"/>
    <property type="match status" value="1"/>
</dbReference>
<dbReference type="Proteomes" id="UP001238088">
    <property type="component" value="Unassembled WGS sequence"/>
</dbReference>
<keyword evidence="2" id="KW-1185">Reference proteome</keyword>
<dbReference type="Pfam" id="PF01244">
    <property type="entry name" value="Peptidase_M19"/>
    <property type="match status" value="1"/>
</dbReference>
<proteinExistence type="predicted"/>
<keyword evidence="1" id="KW-0378">Hydrolase</keyword>
<reference evidence="1 2" key="1">
    <citation type="submission" date="2023-07" db="EMBL/GenBank/DDBJ databases">
        <title>Genomic Encyclopedia of Type Strains, Phase IV (KMG-IV): sequencing the most valuable type-strain genomes for metagenomic binning, comparative biology and taxonomic classification.</title>
        <authorList>
            <person name="Goeker M."/>
        </authorList>
    </citation>
    <scope>NUCLEOTIDE SEQUENCE [LARGE SCALE GENOMIC DNA]</scope>
    <source>
        <strain evidence="1 2">DSM 23494</strain>
    </source>
</reference>
<dbReference type="RefSeq" id="WP_307474313.1">
    <property type="nucleotide sequence ID" value="NZ_JAUSUB010000007.1"/>
</dbReference>
<dbReference type="PANTHER" id="PTHR10443">
    <property type="entry name" value="MICROSOMAL DIPEPTIDASE"/>
    <property type="match status" value="1"/>
</dbReference>
<name>A0ABU0AFV9_9BACI</name>
<dbReference type="PANTHER" id="PTHR10443:SF12">
    <property type="entry name" value="DIPEPTIDASE"/>
    <property type="match status" value="1"/>
</dbReference>
<dbReference type="EMBL" id="JAUSUB010000007">
    <property type="protein sequence ID" value="MDQ0270147.1"/>
    <property type="molecule type" value="Genomic_DNA"/>
</dbReference>
<evidence type="ECO:0000313" key="2">
    <source>
        <dbReference type="Proteomes" id="UP001238088"/>
    </source>
</evidence>
<protein>
    <submittedName>
        <fullName evidence="1">Membrane dipeptidase</fullName>
        <ecNumber evidence="1">3.4.13.19</ecNumber>
    </submittedName>
</protein>
<sequence length="307" mass="35066">MKIFDAHCDVLLKMFMDHTINFNDSAKLQVNLEGLNESGVKVQMFAIYVPEAIHPELKFNAALHMIDIFYEKILKPFSKMKLIRTKEDYEQLTEGEIGAILTLEGCDAIHADIMKLKTLIRLGVTSVGLTWNYGNSVADGALEKRGGGLSRFGKEVVNLLNERKVKCDVSHLSEKGFWDVMEWSALPFASHSNCFSLCKHARNLKDEQIKALIEKDSVLGITFVTHFLSMDENVTLSHIINHIDHICELGGENHVGFGSDFDGTDREIKGLESVRYYDHLMNELLKYYSNEQVRKFAFNNFSRMFFR</sequence>
<dbReference type="GO" id="GO:0016805">
    <property type="term" value="F:dipeptidase activity"/>
    <property type="evidence" value="ECO:0007669"/>
    <property type="project" value="UniProtKB-KW"/>
</dbReference>
<evidence type="ECO:0000313" key="1">
    <source>
        <dbReference type="EMBL" id="MDQ0270147.1"/>
    </source>
</evidence>
<dbReference type="Gene3D" id="3.20.20.140">
    <property type="entry name" value="Metal-dependent hydrolases"/>
    <property type="match status" value="1"/>
</dbReference>
<keyword evidence="1" id="KW-0645">Protease</keyword>
<dbReference type="SUPFAM" id="SSF51556">
    <property type="entry name" value="Metallo-dependent hydrolases"/>
    <property type="match status" value="1"/>
</dbReference>
<dbReference type="InterPro" id="IPR032466">
    <property type="entry name" value="Metal_Hydrolase"/>
</dbReference>